<comment type="caution">
    <text evidence="1">The sequence shown here is derived from an EMBL/GenBank/DDBJ whole genome shotgun (WGS) entry which is preliminary data.</text>
</comment>
<gene>
    <name evidence="1" type="ORF">BU25DRAFT_249172</name>
</gene>
<accession>A0ACB6S9V6</accession>
<reference evidence="1" key="1">
    <citation type="journal article" date="2020" name="Stud. Mycol.">
        <title>101 Dothideomycetes genomes: a test case for predicting lifestyles and emergence of pathogens.</title>
        <authorList>
            <person name="Haridas S."/>
            <person name="Albert R."/>
            <person name="Binder M."/>
            <person name="Bloem J."/>
            <person name="Labutti K."/>
            <person name="Salamov A."/>
            <person name="Andreopoulos B."/>
            <person name="Baker S."/>
            <person name="Barry K."/>
            <person name="Bills G."/>
            <person name="Bluhm B."/>
            <person name="Cannon C."/>
            <person name="Castanera R."/>
            <person name="Culley D."/>
            <person name="Daum C."/>
            <person name="Ezra D."/>
            <person name="Gonzalez J."/>
            <person name="Henrissat B."/>
            <person name="Kuo A."/>
            <person name="Liang C."/>
            <person name="Lipzen A."/>
            <person name="Lutzoni F."/>
            <person name="Magnuson J."/>
            <person name="Mondo S."/>
            <person name="Nolan M."/>
            <person name="Ohm R."/>
            <person name="Pangilinan J."/>
            <person name="Park H.-J."/>
            <person name="Ramirez L."/>
            <person name="Alfaro M."/>
            <person name="Sun H."/>
            <person name="Tritt A."/>
            <person name="Yoshinaga Y."/>
            <person name="Zwiers L.-H."/>
            <person name="Turgeon B."/>
            <person name="Goodwin S."/>
            <person name="Spatafora J."/>
            <person name="Crous P."/>
            <person name="Grigoriev I."/>
        </authorList>
    </citation>
    <scope>NUCLEOTIDE SEQUENCE</scope>
    <source>
        <strain evidence="1">CBS 525.71</strain>
    </source>
</reference>
<dbReference type="EMBL" id="MU006706">
    <property type="protein sequence ID" value="KAF2630844.1"/>
    <property type="molecule type" value="Genomic_DNA"/>
</dbReference>
<organism evidence="1 2">
    <name type="scientific">Macroventuria anomochaeta</name>
    <dbReference type="NCBI Taxonomy" id="301207"/>
    <lineage>
        <taxon>Eukaryota</taxon>
        <taxon>Fungi</taxon>
        <taxon>Dikarya</taxon>
        <taxon>Ascomycota</taxon>
        <taxon>Pezizomycotina</taxon>
        <taxon>Dothideomycetes</taxon>
        <taxon>Pleosporomycetidae</taxon>
        <taxon>Pleosporales</taxon>
        <taxon>Pleosporineae</taxon>
        <taxon>Didymellaceae</taxon>
        <taxon>Macroventuria</taxon>
    </lineage>
</organism>
<protein>
    <submittedName>
        <fullName evidence="1">Uncharacterized protein</fullName>
    </submittedName>
</protein>
<evidence type="ECO:0000313" key="1">
    <source>
        <dbReference type="EMBL" id="KAF2630844.1"/>
    </source>
</evidence>
<dbReference type="Proteomes" id="UP000799754">
    <property type="component" value="Unassembled WGS sequence"/>
</dbReference>
<evidence type="ECO:0000313" key="2">
    <source>
        <dbReference type="Proteomes" id="UP000799754"/>
    </source>
</evidence>
<name>A0ACB6S9V6_9PLEO</name>
<keyword evidence="2" id="KW-1185">Reference proteome</keyword>
<proteinExistence type="predicted"/>
<sequence length="705" mass="77059">MSLNKRNGLYAMPSHHLHGAKPAPRPTFNSMDFAADEAELPNAHGGPIQPVEDGNSVNTPQEKEDKKKKRKQSMSAQDVQQTNSRTPAASTPLIKVTPATASTKGKKEKKSQEENAIQPDKKRKCESEGHVDTPPSLRKPPSRGGFVVGADMLRNVQSSIKAAGEVFGNSRATAQPTEEPSTKKTKKDKTSRKSNDTVDFDRIAKETRSINKKAKKEKKAKRKSTGDLQPRPPTAVPVPVPSPRIFSSPPRKTPVPLPVNAFSRAVNASKVDRVGRRDSRLLVLETPPSQLPKTPATLPDSPIPFKLTDATKTKGSKKSKKVVDLSPPMPFVDEAPSSAPPVLKKNHRLELKPDGRVSLTTSNLIRYTTTTQPLSDKPRSKPLSRAASVAASTAGSTTSGGTTPSIKELFARVGKPYSRSGAEIDPFVVPEAKKKVIRESHEEANTKEFNERCRVVQKAVNFSDEREYLSSALSWRNDNDARGPLPCLGIKASGCNTKREQVLRLSREDPSNLLKVLVTTEANQAALEDAKQRAAAAESFLAMAVAARVPVPIGKLEGVWKLFCPAYSDTHVDKYGYGQRTLSIFSIAGFKDTHSYTARLSIPPRSMLYSILSFSVPPHASFRSTTVKTSAEGYKMDIVFLGNGYLLLRVDVSLLLSGKEMQTNEGKSVAMEFVGVHQSAVVWREREDELEVVGKRLFAKYDGEA</sequence>